<sequence length="464" mass="49930">MKPLMPPIDTPDQVFHDGDPSIGELGTICSAEWLNNVQGNIRNIQAECIAILKANGFEPDETKQDQLWKAIQAAIKSQVPAASLTTAGITQLSSSVTSDSETIAATLKAVKIVMDNASARMAKDRNGADIPNKALFRQNLELGNSATLNTGTTAGTVAAGDDARILASQKAITDTQTGLAIQGVMWISTADDLSNLPAGARRFARNNDGVTVLPAAGYFFLEVLAKRDSANGSCILATSDTRDVWIGLRYTVPDEVNFTWIQLNQNVENLGLTEAVNRALNAVQKNGDIMTGNLFLKNDDRMHFAIFNEDGNARMWLYKDKDGDGIRINNGADGGGEFIFHKNGEFYSPAALHAGGATVGTDGNVNGSVWGGWLNNWLNSAFASRDNNINGRATIDWVNQNFITRVMRGSPVNPGKVNEYGPAEAPAGCVVTSVRHDPTTAYGIYFTYRPLSVFINGGWRVIEG</sequence>
<evidence type="ECO:0000313" key="4">
    <source>
        <dbReference type="EMBL" id="HAF6280314.1"/>
    </source>
</evidence>
<protein>
    <recommendedName>
        <fullName evidence="3">Tail fibre protein gp37 trimerization region domain-containing protein</fullName>
    </recommendedName>
</protein>
<gene>
    <name evidence="4" type="ORF">G9F26_004547</name>
</gene>
<dbReference type="EMBL" id="DAAVPZ010000047">
    <property type="protein sequence ID" value="HAF6280314.1"/>
    <property type="molecule type" value="Genomic_DNA"/>
</dbReference>
<dbReference type="GO" id="GO:0046718">
    <property type="term" value="P:symbiont entry into host cell"/>
    <property type="evidence" value="ECO:0007669"/>
    <property type="project" value="InterPro"/>
</dbReference>
<comment type="subcellular location">
    <subcellularLocation>
        <location evidence="1">Virion</location>
    </subcellularLocation>
</comment>
<proteinExistence type="predicted"/>
<dbReference type="PANTHER" id="PTHR35191:SF1">
    <property type="entry name" value="PROPHAGE SIDE TAIL FIBER PROTEIN HOMOLOG STFQ-RELATED"/>
    <property type="match status" value="1"/>
</dbReference>
<organism evidence="4">
    <name type="scientific">Salmonella enterica</name>
    <name type="common">Salmonella choleraesuis</name>
    <dbReference type="NCBI Taxonomy" id="28901"/>
    <lineage>
        <taxon>Bacteria</taxon>
        <taxon>Pseudomonadati</taxon>
        <taxon>Pseudomonadota</taxon>
        <taxon>Gammaproteobacteria</taxon>
        <taxon>Enterobacterales</taxon>
        <taxon>Enterobacteriaceae</taxon>
        <taxon>Salmonella</taxon>
    </lineage>
</organism>
<evidence type="ECO:0000259" key="3">
    <source>
        <dbReference type="Pfam" id="PF20744"/>
    </source>
</evidence>
<reference evidence="4" key="2">
    <citation type="submission" date="2020-02" db="EMBL/GenBank/DDBJ databases">
        <authorList>
            <consortium name="NCBI Pathogen Detection Project"/>
        </authorList>
    </citation>
    <scope>NUCLEOTIDE SEQUENCE</scope>
    <source>
        <strain evidence="4">MA.CK_93/00002981</strain>
    </source>
</reference>
<reference evidence="4" key="1">
    <citation type="journal article" date="2018" name="Genome Biol.">
        <title>SKESA: strategic k-mer extension for scrupulous assemblies.</title>
        <authorList>
            <person name="Souvorov A."/>
            <person name="Agarwala R."/>
            <person name="Lipman D.J."/>
        </authorList>
    </citation>
    <scope>NUCLEOTIDE SEQUENCE</scope>
    <source>
        <strain evidence="4">MA.CK_93/00002981</strain>
    </source>
</reference>
<dbReference type="PANTHER" id="PTHR35191">
    <property type="entry name" value="PROPHAGE SIDE TAIL FIBER PROTEIN HOMOLOG STFQ-RELATED"/>
    <property type="match status" value="1"/>
</dbReference>
<keyword evidence="2" id="KW-0945">Host-virus interaction</keyword>
<dbReference type="InterPro" id="IPR005068">
    <property type="entry name" value="Phage_lambda_Stf-r2"/>
</dbReference>
<accession>A0A750MS57</accession>
<evidence type="ECO:0000256" key="2">
    <source>
        <dbReference type="ARBA" id="ARBA00022581"/>
    </source>
</evidence>
<dbReference type="AlphaFoldDB" id="A0A750MS57"/>
<dbReference type="Pfam" id="PF03406">
    <property type="entry name" value="Phage_fiber_2"/>
    <property type="match status" value="1"/>
</dbReference>
<evidence type="ECO:0000256" key="1">
    <source>
        <dbReference type="ARBA" id="ARBA00004328"/>
    </source>
</evidence>
<dbReference type="Gene3D" id="6.20.70.20">
    <property type="match status" value="1"/>
</dbReference>
<dbReference type="InterPro" id="IPR048388">
    <property type="entry name" value="Gp37_trimer"/>
</dbReference>
<comment type="caution">
    <text evidence="4">The sequence shown here is derived from an EMBL/GenBank/DDBJ whole genome shotgun (WGS) entry which is preliminary data.</text>
</comment>
<dbReference type="Pfam" id="PF20744">
    <property type="entry name" value="gp37_trimer"/>
    <property type="match status" value="1"/>
</dbReference>
<dbReference type="GO" id="GO:0019062">
    <property type="term" value="P:virion attachment to host cell"/>
    <property type="evidence" value="ECO:0007669"/>
    <property type="project" value="InterPro"/>
</dbReference>
<feature type="domain" description="Tail fibre protein gp37 trimerization region" evidence="3">
    <location>
        <begin position="304"/>
        <end position="382"/>
    </location>
</feature>
<name>A0A750MS57_SALER</name>
<dbReference type="InterPro" id="IPR051934">
    <property type="entry name" value="Phage_Tail_Fiber_Structural"/>
</dbReference>